<dbReference type="Proteomes" id="UP000233551">
    <property type="component" value="Unassembled WGS sequence"/>
</dbReference>
<evidence type="ECO:0000256" key="1">
    <source>
        <dbReference type="SAM" id="MobiDB-lite"/>
    </source>
</evidence>
<evidence type="ECO:0000313" key="3">
    <source>
        <dbReference type="Proteomes" id="UP000233551"/>
    </source>
</evidence>
<dbReference type="AlphaFoldDB" id="A0A2I0L3W6"/>
<comment type="caution">
    <text evidence="2">The sequence shown here is derived from an EMBL/GenBank/DDBJ whole genome shotgun (WGS) entry which is preliminary data.</text>
</comment>
<evidence type="ECO:0000313" key="2">
    <source>
        <dbReference type="EMBL" id="PKI74826.1"/>
    </source>
</evidence>
<keyword evidence="3" id="KW-1185">Reference proteome</keyword>
<proteinExistence type="predicted"/>
<name>A0A2I0L3W6_PUNGR</name>
<feature type="region of interest" description="Disordered" evidence="1">
    <location>
        <begin position="1"/>
        <end position="21"/>
    </location>
</feature>
<accession>A0A2I0L3W6</accession>
<protein>
    <submittedName>
        <fullName evidence="2">Uncharacterized protein</fullName>
    </submittedName>
</protein>
<sequence>MKEEPAMFVNGMPSSPPPPPPEVVNIARSSRCLMKPEEKQAYLVKVEESQIIGVHGNYRSNLEARGIAMNYELSDLHESPAKPWSNFTGEID</sequence>
<dbReference type="EMBL" id="PGOL01000189">
    <property type="protein sequence ID" value="PKI74826.1"/>
    <property type="molecule type" value="Genomic_DNA"/>
</dbReference>
<gene>
    <name evidence="2" type="ORF">CRG98_004598</name>
</gene>
<organism evidence="2 3">
    <name type="scientific">Punica granatum</name>
    <name type="common">Pomegranate</name>
    <dbReference type="NCBI Taxonomy" id="22663"/>
    <lineage>
        <taxon>Eukaryota</taxon>
        <taxon>Viridiplantae</taxon>
        <taxon>Streptophyta</taxon>
        <taxon>Embryophyta</taxon>
        <taxon>Tracheophyta</taxon>
        <taxon>Spermatophyta</taxon>
        <taxon>Magnoliopsida</taxon>
        <taxon>eudicotyledons</taxon>
        <taxon>Gunneridae</taxon>
        <taxon>Pentapetalae</taxon>
        <taxon>rosids</taxon>
        <taxon>malvids</taxon>
        <taxon>Myrtales</taxon>
        <taxon>Lythraceae</taxon>
        <taxon>Punica</taxon>
    </lineage>
</organism>
<reference evidence="2 3" key="1">
    <citation type="submission" date="2017-11" db="EMBL/GenBank/DDBJ databases">
        <title>De-novo sequencing of pomegranate (Punica granatum L.) genome.</title>
        <authorList>
            <person name="Akparov Z."/>
            <person name="Amiraslanov A."/>
            <person name="Hajiyeva S."/>
            <person name="Abbasov M."/>
            <person name="Kaur K."/>
            <person name="Hamwieh A."/>
            <person name="Solovyev V."/>
            <person name="Salamov A."/>
            <person name="Braich B."/>
            <person name="Kosarev P."/>
            <person name="Mahmoud A."/>
            <person name="Hajiyev E."/>
            <person name="Babayeva S."/>
            <person name="Izzatullayeva V."/>
            <person name="Mammadov A."/>
            <person name="Mammadov A."/>
            <person name="Sharifova S."/>
            <person name="Ojaghi J."/>
            <person name="Eynullazada K."/>
            <person name="Bayramov B."/>
            <person name="Abdulazimova A."/>
            <person name="Shahmuradov I."/>
        </authorList>
    </citation>
    <scope>NUCLEOTIDE SEQUENCE [LARGE SCALE GENOMIC DNA]</scope>
    <source>
        <strain evidence="3">cv. AG2017</strain>
        <tissue evidence="2">Leaf</tissue>
    </source>
</reference>